<dbReference type="Proteomes" id="UP001054945">
    <property type="component" value="Unassembled WGS sequence"/>
</dbReference>
<dbReference type="AlphaFoldDB" id="A0AAV4XZI5"/>
<protein>
    <submittedName>
        <fullName evidence="2">Uncharacterized protein</fullName>
    </submittedName>
</protein>
<keyword evidence="3" id="KW-1185">Reference proteome</keyword>
<evidence type="ECO:0000313" key="3">
    <source>
        <dbReference type="Proteomes" id="UP001054945"/>
    </source>
</evidence>
<evidence type="ECO:0000256" key="1">
    <source>
        <dbReference type="SAM" id="MobiDB-lite"/>
    </source>
</evidence>
<feature type="region of interest" description="Disordered" evidence="1">
    <location>
        <begin position="84"/>
        <end position="116"/>
    </location>
</feature>
<comment type="caution">
    <text evidence="2">The sequence shown here is derived from an EMBL/GenBank/DDBJ whole genome shotgun (WGS) entry which is preliminary data.</text>
</comment>
<name>A0AAV4XZI5_CAEEX</name>
<accession>A0AAV4XZI5</accession>
<evidence type="ECO:0000313" key="2">
    <source>
        <dbReference type="EMBL" id="GIY99273.1"/>
    </source>
</evidence>
<organism evidence="2 3">
    <name type="scientific">Caerostris extrusa</name>
    <name type="common">Bark spider</name>
    <name type="synonym">Caerostris bankana</name>
    <dbReference type="NCBI Taxonomy" id="172846"/>
    <lineage>
        <taxon>Eukaryota</taxon>
        <taxon>Metazoa</taxon>
        <taxon>Ecdysozoa</taxon>
        <taxon>Arthropoda</taxon>
        <taxon>Chelicerata</taxon>
        <taxon>Arachnida</taxon>
        <taxon>Araneae</taxon>
        <taxon>Araneomorphae</taxon>
        <taxon>Entelegynae</taxon>
        <taxon>Araneoidea</taxon>
        <taxon>Araneidae</taxon>
        <taxon>Caerostris</taxon>
    </lineage>
</organism>
<dbReference type="EMBL" id="BPLR01001027">
    <property type="protein sequence ID" value="GIY99273.1"/>
    <property type="molecule type" value="Genomic_DNA"/>
</dbReference>
<gene>
    <name evidence="2" type="ORF">CEXT_574411</name>
</gene>
<proteinExistence type="predicted"/>
<reference evidence="2 3" key="1">
    <citation type="submission" date="2021-06" db="EMBL/GenBank/DDBJ databases">
        <title>Caerostris extrusa draft genome.</title>
        <authorList>
            <person name="Kono N."/>
            <person name="Arakawa K."/>
        </authorList>
    </citation>
    <scope>NUCLEOTIDE SEQUENCE [LARGE SCALE GENOMIC DNA]</scope>
</reference>
<sequence>MLNIFNLYSNKQSSRIRFQTQICQHTGAAHIGFLLWSVLTARIRVRQPLWDLARYQCIPISAHTSNRMKHSVILKTPFSPIRPPAPLSPRIPAPRIEIHGGSAPRAVMHSDRTRNP</sequence>